<sequence length="53" mass="5663">MRVAYGTMKREVAVASMGSDLNGGVAAVIGELDHDDAGTRKMDAWGTWRGHSK</sequence>
<organism evidence="1 2">
    <name type="scientific">Malus baccata</name>
    <name type="common">Siberian crab apple</name>
    <name type="synonym">Pyrus baccata</name>
    <dbReference type="NCBI Taxonomy" id="106549"/>
    <lineage>
        <taxon>Eukaryota</taxon>
        <taxon>Viridiplantae</taxon>
        <taxon>Streptophyta</taxon>
        <taxon>Embryophyta</taxon>
        <taxon>Tracheophyta</taxon>
        <taxon>Spermatophyta</taxon>
        <taxon>Magnoliopsida</taxon>
        <taxon>eudicotyledons</taxon>
        <taxon>Gunneridae</taxon>
        <taxon>Pentapetalae</taxon>
        <taxon>rosids</taxon>
        <taxon>fabids</taxon>
        <taxon>Rosales</taxon>
        <taxon>Rosaceae</taxon>
        <taxon>Amygdaloideae</taxon>
        <taxon>Maleae</taxon>
        <taxon>Malus</taxon>
    </lineage>
</organism>
<dbReference type="EMBL" id="VIEB01000160">
    <property type="protein sequence ID" value="TQE03192.1"/>
    <property type="molecule type" value="Genomic_DNA"/>
</dbReference>
<comment type="caution">
    <text evidence="1">The sequence shown here is derived from an EMBL/GenBank/DDBJ whole genome shotgun (WGS) entry which is preliminary data.</text>
</comment>
<keyword evidence="2" id="KW-1185">Reference proteome</keyword>
<evidence type="ECO:0000313" key="2">
    <source>
        <dbReference type="Proteomes" id="UP000315295"/>
    </source>
</evidence>
<evidence type="ECO:0000313" key="1">
    <source>
        <dbReference type="EMBL" id="TQE03192.1"/>
    </source>
</evidence>
<dbReference type="Proteomes" id="UP000315295">
    <property type="component" value="Unassembled WGS sequence"/>
</dbReference>
<accession>A0A540MWM4</accession>
<gene>
    <name evidence="1" type="ORF">C1H46_011195</name>
</gene>
<reference evidence="1 2" key="1">
    <citation type="journal article" date="2019" name="G3 (Bethesda)">
        <title>Sequencing of a Wild Apple (Malus baccata) Genome Unravels the Differences Between Cultivated and Wild Apple Species Regarding Disease Resistance and Cold Tolerance.</title>
        <authorList>
            <person name="Chen X."/>
        </authorList>
    </citation>
    <scope>NUCLEOTIDE SEQUENCE [LARGE SCALE GENOMIC DNA]</scope>
    <source>
        <strain evidence="2">cv. Shandingzi</strain>
        <tissue evidence="1">Leaves</tissue>
    </source>
</reference>
<name>A0A540MWM4_MALBA</name>
<proteinExistence type="predicted"/>
<protein>
    <submittedName>
        <fullName evidence="1">Uncharacterized protein</fullName>
    </submittedName>
</protein>
<dbReference type="AlphaFoldDB" id="A0A540MWM4"/>